<dbReference type="EMBL" id="JARJCM010000073">
    <property type="protein sequence ID" value="KAJ7032463.1"/>
    <property type="molecule type" value="Genomic_DNA"/>
</dbReference>
<organism evidence="1 2">
    <name type="scientific">Mycena alexandri</name>
    <dbReference type="NCBI Taxonomy" id="1745969"/>
    <lineage>
        <taxon>Eukaryota</taxon>
        <taxon>Fungi</taxon>
        <taxon>Dikarya</taxon>
        <taxon>Basidiomycota</taxon>
        <taxon>Agaricomycotina</taxon>
        <taxon>Agaricomycetes</taxon>
        <taxon>Agaricomycetidae</taxon>
        <taxon>Agaricales</taxon>
        <taxon>Marasmiineae</taxon>
        <taxon>Mycenaceae</taxon>
        <taxon>Mycena</taxon>
    </lineage>
</organism>
<evidence type="ECO:0000313" key="2">
    <source>
        <dbReference type="Proteomes" id="UP001218188"/>
    </source>
</evidence>
<dbReference type="AlphaFoldDB" id="A0AAD6SU30"/>
<gene>
    <name evidence="1" type="ORF">C8F04DRAFT_1185101</name>
</gene>
<reference evidence="1" key="1">
    <citation type="submission" date="2023-03" db="EMBL/GenBank/DDBJ databases">
        <title>Massive genome expansion in bonnet fungi (Mycena s.s.) driven by repeated elements and novel gene families across ecological guilds.</title>
        <authorList>
            <consortium name="Lawrence Berkeley National Laboratory"/>
            <person name="Harder C.B."/>
            <person name="Miyauchi S."/>
            <person name="Viragh M."/>
            <person name="Kuo A."/>
            <person name="Thoen E."/>
            <person name="Andreopoulos B."/>
            <person name="Lu D."/>
            <person name="Skrede I."/>
            <person name="Drula E."/>
            <person name="Henrissat B."/>
            <person name="Morin E."/>
            <person name="Kohler A."/>
            <person name="Barry K."/>
            <person name="LaButti K."/>
            <person name="Morin E."/>
            <person name="Salamov A."/>
            <person name="Lipzen A."/>
            <person name="Mereny Z."/>
            <person name="Hegedus B."/>
            <person name="Baldrian P."/>
            <person name="Stursova M."/>
            <person name="Weitz H."/>
            <person name="Taylor A."/>
            <person name="Grigoriev I.V."/>
            <person name="Nagy L.G."/>
            <person name="Martin F."/>
            <person name="Kauserud H."/>
        </authorList>
    </citation>
    <scope>NUCLEOTIDE SEQUENCE</scope>
    <source>
        <strain evidence="1">CBHHK200</strain>
    </source>
</reference>
<evidence type="ECO:0000313" key="1">
    <source>
        <dbReference type="EMBL" id="KAJ7032463.1"/>
    </source>
</evidence>
<sequence>MALLPRVRCVCGNTLCIIEEYSSVRHTGWTLDPGPAARWMARSSSRVCLSAQMPARRDGDGVQRLRLRLGDTDTRVSSRELELERASIQPPVQVEVEVEVEVGVQAYPGPARFACVCVEAHCEGRTHLSTTKAGMESGVNGTHETETETSHGCISSRVLGAERTSVIARHSADRGSSSRSRRAVSGHHDVYVATVQWFGGEMYGYDGGTEMKYYIAVRIVPGKRVHHAGSGRSFHRPP</sequence>
<keyword evidence="2" id="KW-1185">Reference proteome</keyword>
<accession>A0AAD6SU30</accession>
<dbReference type="Proteomes" id="UP001218188">
    <property type="component" value="Unassembled WGS sequence"/>
</dbReference>
<name>A0AAD6SU30_9AGAR</name>
<proteinExistence type="predicted"/>
<protein>
    <submittedName>
        <fullName evidence="1">Uncharacterized protein</fullName>
    </submittedName>
</protein>
<comment type="caution">
    <text evidence="1">The sequence shown here is derived from an EMBL/GenBank/DDBJ whole genome shotgun (WGS) entry which is preliminary data.</text>
</comment>